<dbReference type="InterPro" id="IPR016185">
    <property type="entry name" value="PreATP-grasp_dom_sf"/>
</dbReference>
<dbReference type="Gene3D" id="3.30.470.20">
    <property type="entry name" value="ATP-grasp fold, B domain"/>
    <property type="match status" value="1"/>
</dbReference>
<dbReference type="PANTHER" id="PTHR11130">
    <property type="entry name" value="GLUTATHIONE SYNTHETASE"/>
    <property type="match status" value="1"/>
</dbReference>
<evidence type="ECO:0000256" key="11">
    <source>
        <dbReference type="ARBA" id="ARBA00048871"/>
    </source>
</evidence>
<keyword evidence="6 12" id="KW-0317">Glutathione biosynthesis</keyword>
<dbReference type="SUPFAM" id="SSF56059">
    <property type="entry name" value="Glutathione synthetase ATP-binding domain-like"/>
    <property type="match status" value="1"/>
</dbReference>
<feature type="binding site" evidence="14">
    <location>
        <position position="178"/>
    </location>
    <ligand>
        <name>Mg(2+)</name>
        <dbReference type="ChEBI" id="CHEBI:18420"/>
    </ligand>
</feature>
<dbReference type="Pfam" id="PF03199">
    <property type="entry name" value="GSH_synthase"/>
    <property type="match status" value="1"/>
</dbReference>
<dbReference type="InterPro" id="IPR004887">
    <property type="entry name" value="GSH_synth_subst-bd"/>
</dbReference>
<dbReference type="Proteomes" id="UP000095284">
    <property type="component" value="Unplaced"/>
</dbReference>
<dbReference type="GO" id="GO:0005829">
    <property type="term" value="C:cytosol"/>
    <property type="evidence" value="ECO:0007669"/>
    <property type="project" value="TreeGrafter"/>
</dbReference>
<dbReference type="GO" id="GO:0000287">
    <property type="term" value="F:magnesium ion binding"/>
    <property type="evidence" value="ECO:0007669"/>
    <property type="project" value="UniProtKB-UniRule"/>
</dbReference>
<evidence type="ECO:0000256" key="2">
    <source>
        <dbReference type="ARBA" id="ARBA00010385"/>
    </source>
</evidence>
<dbReference type="Pfam" id="PF03917">
    <property type="entry name" value="GSH_synth_ATP"/>
    <property type="match status" value="1"/>
</dbReference>
<dbReference type="Proteomes" id="UP000582659">
    <property type="component" value="Unassembled WGS sequence"/>
</dbReference>
<protein>
    <recommendedName>
        <fullName evidence="4 12">Glutathione synthetase</fullName>
        <shortName evidence="12">GSH-S</shortName>
        <ecNumber evidence="3 12">6.3.2.3</ecNumber>
    </recommendedName>
</protein>
<evidence type="ECO:0000256" key="4">
    <source>
        <dbReference type="ARBA" id="ARBA00020821"/>
    </source>
</evidence>
<dbReference type="Proteomes" id="UP000659654">
    <property type="component" value="Unassembled WGS sequence"/>
</dbReference>
<reference evidence="19" key="1">
    <citation type="submission" date="2016-11" db="UniProtKB">
        <authorList>
            <consortium name="WormBaseParasite"/>
        </authorList>
    </citation>
    <scope>IDENTIFICATION</scope>
</reference>
<keyword evidence="5 12" id="KW-0436">Ligase</keyword>
<name>A0A1I7SWU7_BURXY</name>
<comment type="similarity">
    <text evidence="2 12">Belongs to the eukaryotic GSH synthase family.</text>
</comment>
<feature type="binding site" evidence="13">
    <location>
        <begin position="405"/>
        <end position="414"/>
    </location>
    <ligand>
        <name>ATP</name>
        <dbReference type="ChEBI" id="CHEBI:30616"/>
    </ligand>
</feature>
<feature type="binding site" evidence="14">
    <location>
        <position position="409"/>
    </location>
    <ligand>
        <name>Mg(2+)</name>
        <dbReference type="ChEBI" id="CHEBI:18420"/>
    </ligand>
</feature>
<dbReference type="FunFam" id="3.30.1490.50:FF:000002">
    <property type="entry name" value="Glutathione synthetase"/>
    <property type="match status" value="1"/>
</dbReference>
<dbReference type="InterPro" id="IPR005615">
    <property type="entry name" value="Glutathione_synthase"/>
</dbReference>
<dbReference type="InterPro" id="IPR014709">
    <property type="entry name" value="Glutathione_synthase_C_euk"/>
</dbReference>
<feature type="binding site" evidence="13">
    <location>
        <position position="504"/>
    </location>
    <ligand>
        <name>ATP</name>
        <dbReference type="ChEBI" id="CHEBI:30616"/>
    </ligand>
</feature>
<evidence type="ECO:0000256" key="3">
    <source>
        <dbReference type="ARBA" id="ARBA00012214"/>
    </source>
</evidence>
<evidence type="ECO:0000256" key="9">
    <source>
        <dbReference type="ARBA" id="ARBA00022840"/>
    </source>
</evidence>
<feature type="binding site" evidence="13">
    <location>
        <position position="502"/>
    </location>
    <ligand>
        <name>substrate</name>
    </ligand>
</feature>
<feature type="binding site" evidence="14">
    <location>
        <position position="180"/>
    </location>
    <ligand>
        <name>Mg(2+)</name>
        <dbReference type="ChEBI" id="CHEBI:18420"/>
    </ligand>
</feature>
<comment type="pathway">
    <text evidence="1 12">Sulfur metabolism; glutathione biosynthesis; glutathione from L-cysteine and L-glutamate: step 2/2.</text>
</comment>
<dbReference type="UniPathway" id="UPA00142">
    <property type="reaction ID" value="UER00210"/>
</dbReference>
<dbReference type="SMR" id="A0A1I7SWU7"/>
<dbReference type="EMBL" id="CAJFDI010000002">
    <property type="protein sequence ID" value="CAD5216616.1"/>
    <property type="molecule type" value="Genomic_DNA"/>
</dbReference>
<reference evidence="16" key="2">
    <citation type="submission" date="2020-09" db="EMBL/GenBank/DDBJ databases">
        <authorList>
            <person name="Kikuchi T."/>
        </authorList>
    </citation>
    <scope>NUCLEOTIDE SEQUENCE</scope>
    <source>
        <strain evidence="16">Ka4C1</strain>
    </source>
</reference>
<dbReference type="Gene3D" id="3.30.1490.50">
    <property type="match status" value="1"/>
</dbReference>
<evidence type="ECO:0000256" key="5">
    <source>
        <dbReference type="ARBA" id="ARBA00022598"/>
    </source>
</evidence>
<dbReference type="GO" id="GO:0005524">
    <property type="term" value="F:ATP binding"/>
    <property type="evidence" value="ECO:0007669"/>
    <property type="project" value="UniProtKB-UniRule"/>
</dbReference>
<dbReference type="PANTHER" id="PTHR11130:SF0">
    <property type="entry name" value="GLUTATHIONE SYNTHETASE"/>
    <property type="match status" value="1"/>
</dbReference>
<feature type="binding site" evidence="13">
    <location>
        <position position="416"/>
    </location>
    <ligand>
        <name>ATP</name>
        <dbReference type="ChEBI" id="CHEBI:30616"/>
    </ligand>
</feature>
<keyword evidence="10 12" id="KW-0460">Magnesium</keyword>
<dbReference type="OrthoDB" id="2020073at2759"/>
<keyword evidence="7 12" id="KW-0479">Metal-binding</keyword>
<dbReference type="Gene3D" id="1.10.1080.10">
    <property type="entry name" value="Glutathione Synthetase, Chain A, domain 3"/>
    <property type="match status" value="1"/>
</dbReference>
<proteinExistence type="inferred from homology"/>
<keyword evidence="8 12" id="KW-0547">Nucleotide-binding</keyword>
<keyword evidence="9 12" id="KW-0067">ATP-binding</keyword>
<evidence type="ECO:0000313" key="18">
    <source>
        <dbReference type="Proteomes" id="UP000659654"/>
    </source>
</evidence>
<dbReference type="Gene3D" id="3.40.50.1760">
    <property type="entry name" value="Glutathione synthase, substrate-binding domain superfamily, eukaryotic"/>
    <property type="match status" value="1"/>
</dbReference>
<dbReference type="GO" id="GO:0004363">
    <property type="term" value="F:glutathione synthase activity"/>
    <property type="evidence" value="ECO:0007669"/>
    <property type="project" value="UniProtKB-UniRule"/>
</dbReference>
<evidence type="ECO:0000313" key="17">
    <source>
        <dbReference type="Proteomes" id="UP000095284"/>
    </source>
</evidence>
<evidence type="ECO:0000256" key="13">
    <source>
        <dbReference type="PIRSR" id="PIRSR001558-1"/>
    </source>
</evidence>
<gene>
    <name evidence="16" type="ORF">BXYJ_LOCUS4624</name>
</gene>
<comment type="cofactor">
    <cofactor evidence="12 14">
        <name>Mg(2+)</name>
        <dbReference type="ChEBI" id="CHEBI:18420"/>
    </cofactor>
    <text evidence="12 14">Binds 1 Mg(2+) ion per subunit.</text>
</comment>
<dbReference type="InterPro" id="IPR014049">
    <property type="entry name" value="Glutathione_synthase_N_euk"/>
</dbReference>
<dbReference type="AlphaFoldDB" id="A0A1I7SWU7"/>
<dbReference type="SUPFAM" id="SSF52440">
    <property type="entry name" value="PreATP-grasp domain"/>
    <property type="match status" value="1"/>
</dbReference>
<feature type="binding site" evidence="13">
    <location>
        <position position="465"/>
    </location>
    <ligand>
        <name>ATP</name>
        <dbReference type="ChEBI" id="CHEBI:30616"/>
    </ligand>
</feature>
<dbReference type="EC" id="6.3.2.3" evidence="3 12"/>
<sequence>MLSFYKILARHKHLSPVSLLRNSSLSDQRSMSFDKAVKFVPDLLEPAKLDWLVEEASDFAHCVGLVLRTREHKHRSDVCQAAPLALLPSPFPRHLFEKAVEVQKWMNLLYFRISFDEKFLLKAHERVIETDEFTSNMVKCFLETIKDGLVQKKVVLTQRADYMCHHIDGQEPELKQIEVNNIAVSMGGLSQRASLWHRRALVKLGVPEDEAKRRVPDNQPIKTLAAGLATGWKSYGNPAASVLVVIEEVNQNQLDMRFVEYEIEESIGVHVNFIRATLTQCYEKLTTKNRILYYEGQEIGLVYFRAGYSPSSYPTNNEWEARTRIEKSLAIKCPWIGLQLANTKKVQQVLDKAGVVENYLSDQPQEVIDLVRSTFAGLWGLETNDQVTLDVIKDAKEHPERYVLKPQLEGGGGNYYGDEIREKLNQYSDDERSAHILMQRIQPLIVKNYHLRAFEDVQLADTVSELGIYGCLVGETKTNPLEGYSLDNFIVKSNTTGGQILRSKAEDINEGGVAVGAAVIDTPYLF</sequence>
<dbReference type="InterPro" id="IPR037013">
    <property type="entry name" value="GSH-S_sub-bd_sf"/>
</dbReference>
<evidence type="ECO:0000313" key="16">
    <source>
        <dbReference type="EMBL" id="CAD5216616.1"/>
    </source>
</evidence>
<dbReference type="Gene3D" id="3.30.1490.80">
    <property type="match status" value="1"/>
</dbReference>
<feature type="binding site" evidence="13">
    <location>
        <position position="344"/>
    </location>
    <ligand>
        <name>ATP</name>
        <dbReference type="ChEBI" id="CHEBI:30616"/>
    </ligand>
</feature>
<keyword evidence="18" id="KW-1185">Reference proteome</keyword>
<feature type="binding site" evidence="13">
    <location>
        <position position="178"/>
    </location>
    <ligand>
        <name>ATP</name>
        <dbReference type="ChEBI" id="CHEBI:30616"/>
    </ligand>
</feature>
<evidence type="ECO:0000256" key="6">
    <source>
        <dbReference type="ARBA" id="ARBA00022684"/>
    </source>
</evidence>
<organism evidence="17 19">
    <name type="scientific">Bursaphelenchus xylophilus</name>
    <name type="common">Pinewood nematode worm</name>
    <name type="synonym">Aphelenchoides xylophilus</name>
    <dbReference type="NCBI Taxonomy" id="6326"/>
    <lineage>
        <taxon>Eukaryota</taxon>
        <taxon>Metazoa</taxon>
        <taxon>Ecdysozoa</taxon>
        <taxon>Nematoda</taxon>
        <taxon>Chromadorea</taxon>
        <taxon>Rhabditida</taxon>
        <taxon>Tylenchina</taxon>
        <taxon>Tylenchomorpha</taxon>
        <taxon>Aphelenchoidea</taxon>
        <taxon>Aphelenchoididae</taxon>
        <taxon>Bursaphelenchus</taxon>
    </lineage>
</organism>
<evidence type="ECO:0000256" key="7">
    <source>
        <dbReference type="ARBA" id="ARBA00022723"/>
    </source>
</evidence>
<feature type="binding site" evidence="13">
    <location>
        <position position="510"/>
    </location>
    <ligand>
        <name>ATP</name>
        <dbReference type="ChEBI" id="CHEBI:30616"/>
    </ligand>
</feature>
<comment type="catalytic activity">
    <reaction evidence="11">
        <text>gamma-L-glutamyl-L-cysteine + glycine + ATP = glutathione + ADP + phosphate + H(+)</text>
        <dbReference type="Rhea" id="RHEA:13557"/>
        <dbReference type="ChEBI" id="CHEBI:15378"/>
        <dbReference type="ChEBI" id="CHEBI:30616"/>
        <dbReference type="ChEBI" id="CHEBI:43474"/>
        <dbReference type="ChEBI" id="CHEBI:57305"/>
        <dbReference type="ChEBI" id="CHEBI:57925"/>
        <dbReference type="ChEBI" id="CHEBI:58173"/>
        <dbReference type="ChEBI" id="CHEBI:456216"/>
        <dbReference type="EC" id="6.3.2.3"/>
    </reaction>
    <physiologicalReaction direction="left-to-right" evidence="11">
        <dbReference type="Rhea" id="RHEA:13558"/>
    </physiologicalReaction>
</comment>
<evidence type="ECO:0000256" key="1">
    <source>
        <dbReference type="ARBA" id="ARBA00004965"/>
    </source>
</evidence>
<dbReference type="PIRSF" id="PIRSF001558">
    <property type="entry name" value="GSHase"/>
    <property type="match status" value="1"/>
</dbReference>
<evidence type="ECO:0000313" key="19">
    <source>
        <dbReference type="WBParaSite" id="BXY_1752900.1"/>
    </source>
</evidence>
<dbReference type="eggNOG" id="KOG0021">
    <property type="taxonomic scope" value="Eukaryota"/>
</dbReference>
<feature type="binding site" evidence="13">
    <location>
        <begin position="438"/>
        <end position="441"/>
    </location>
    <ligand>
        <name>ATP</name>
        <dbReference type="ChEBI" id="CHEBI:30616"/>
    </ligand>
</feature>
<dbReference type="WBParaSite" id="BXY_1752900.1">
    <property type="protein sequence ID" value="BXY_1752900.1"/>
    <property type="gene ID" value="BXY_1752900"/>
</dbReference>
<evidence type="ECO:0000256" key="8">
    <source>
        <dbReference type="ARBA" id="ARBA00022741"/>
    </source>
</evidence>
<dbReference type="NCBIfam" id="TIGR01986">
    <property type="entry name" value="glut_syn_euk"/>
    <property type="match status" value="1"/>
</dbReference>
<evidence type="ECO:0000256" key="14">
    <source>
        <dbReference type="PIRSR" id="PIRSR001558-2"/>
    </source>
</evidence>
<feature type="binding site" evidence="13">
    <location>
        <position position="159"/>
    </location>
    <ligand>
        <name>substrate</name>
    </ligand>
</feature>
<evidence type="ECO:0000259" key="15">
    <source>
        <dbReference type="Pfam" id="PF03199"/>
    </source>
</evidence>
<feature type="domain" description="Glutathione synthase substrate-binding" evidence="15">
    <location>
        <begin position="241"/>
        <end position="341"/>
    </location>
</feature>
<dbReference type="InterPro" id="IPR014042">
    <property type="entry name" value="Glutathione_synthase_a-hlx"/>
</dbReference>
<accession>A0A1I7SWU7</accession>
<dbReference type="EMBL" id="CAJFCV020000002">
    <property type="protein sequence ID" value="CAG9099941.1"/>
    <property type="molecule type" value="Genomic_DNA"/>
</dbReference>
<evidence type="ECO:0000256" key="10">
    <source>
        <dbReference type="ARBA" id="ARBA00022842"/>
    </source>
</evidence>
<dbReference type="GO" id="GO:0043295">
    <property type="term" value="F:glutathione binding"/>
    <property type="evidence" value="ECO:0007669"/>
    <property type="project" value="UniProtKB-UniRule"/>
</dbReference>
<evidence type="ECO:0000256" key="12">
    <source>
        <dbReference type="PIRNR" id="PIRNR001558"/>
    </source>
</evidence>